<dbReference type="SMART" id="SM00388">
    <property type="entry name" value="HisKA"/>
    <property type="match status" value="1"/>
</dbReference>
<feature type="transmembrane region" description="Helical" evidence="7">
    <location>
        <begin position="177"/>
        <end position="196"/>
    </location>
</feature>
<dbReference type="InterPro" id="IPR004358">
    <property type="entry name" value="Sig_transdc_His_kin-like_C"/>
</dbReference>
<dbReference type="PANTHER" id="PTHR43065:SF50">
    <property type="entry name" value="HISTIDINE KINASE"/>
    <property type="match status" value="1"/>
</dbReference>
<organism evidence="9 10">
    <name type="scientific">Floridaenema fluviatile BLCC-F154</name>
    <dbReference type="NCBI Taxonomy" id="3153640"/>
    <lineage>
        <taxon>Bacteria</taxon>
        <taxon>Bacillati</taxon>
        <taxon>Cyanobacteriota</taxon>
        <taxon>Cyanophyceae</taxon>
        <taxon>Oscillatoriophycideae</taxon>
        <taxon>Aerosakkonematales</taxon>
        <taxon>Aerosakkonemataceae</taxon>
        <taxon>Floridanema</taxon>
        <taxon>Floridanema fluviatile</taxon>
    </lineage>
</organism>
<proteinExistence type="predicted"/>
<dbReference type="SMART" id="SM00387">
    <property type="entry name" value="HATPase_c"/>
    <property type="match status" value="1"/>
</dbReference>
<feature type="transmembrane region" description="Helical" evidence="7">
    <location>
        <begin position="258"/>
        <end position="284"/>
    </location>
</feature>
<keyword evidence="5" id="KW-0902">Two-component regulatory system</keyword>
<dbReference type="PRINTS" id="PR00344">
    <property type="entry name" value="BCTRLSENSOR"/>
</dbReference>
<dbReference type="EMBL" id="JBHFNS010000013">
    <property type="protein sequence ID" value="MFB2933770.1"/>
    <property type="molecule type" value="Genomic_DNA"/>
</dbReference>
<gene>
    <name evidence="9" type="ORF">ACE1B6_00675</name>
</gene>
<evidence type="ECO:0000259" key="8">
    <source>
        <dbReference type="PROSITE" id="PS50109"/>
    </source>
</evidence>
<feature type="transmembrane region" description="Helical" evidence="7">
    <location>
        <begin position="216"/>
        <end position="237"/>
    </location>
</feature>
<dbReference type="InterPro" id="IPR036097">
    <property type="entry name" value="HisK_dim/P_sf"/>
</dbReference>
<evidence type="ECO:0000256" key="2">
    <source>
        <dbReference type="ARBA" id="ARBA00012438"/>
    </source>
</evidence>
<feature type="transmembrane region" description="Helical" evidence="7">
    <location>
        <begin position="427"/>
        <end position="450"/>
    </location>
</feature>
<dbReference type="RefSeq" id="WP_413255305.1">
    <property type="nucleotide sequence ID" value="NZ_JBHFNS010000013.1"/>
</dbReference>
<dbReference type="InterPro" id="IPR003594">
    <property type="entry name" value="HATPase_dom"/>
</dbReference>
<accession>A0ABV4Y4M3</accession>
<dbReference type="PANTHER" id="PTHR43065">
    <property type="entry name" value="SENSOR HISTIDINE KINASE"/>
    <property type="match status" value="1"/>
</dbReference>
<dbReference type="Gene3D" id="3.30.565.10">
    <property type="entry name" value="Histidine kinase-like ATPase, C-terminal domain"/>
    <property type="match status" value="1"/>
</dbReference>
<feature type="transmembrane region" description="Helical" evidence="7">
    <location>
        <begin position="569"/>
        <end position="592"/>
    </location>
</feature>
<name>A0ABV4Y4M3_9CYAN</name>
<evidence type="ECO:0000256" key="1">
    <source>
        <dbReference type="ARBA" id="ARBA00000085"/>
    </source>
</evidence>
<feature type="transmembrane region" description="Helical" evidence="7">
    <location>
        <begin position="108"/>
        <end position="133"/>
    </location>
</feature>
<feature type="transmembrane region" description="Helical" evidence="7">
    <location>
        <begin position="384"/>
        <end position="406"/>
    </location>
</feature>
<evidence type="ECO:0000256" key="5">
    <source>
        <dbReference type="ARBA" id="ARBA00023012"/>
    </source>
</evidence>
<dbReference type="Pfam" id="PF02518">
    <property type="entry name" value="HATPase_c"/>
    <property type="match status" value="1"/>
</dbReference>
<keyword evidence="9" id="KW-0067">ATP-binding</keyword>
<dbReference type="InterPro" id="IPR003661">
    <property type="entry name" value="HisK_dim/P_dom"/>
</dbReference>
<feature type="transmembrane region" description="Helical" evidence="7">
    <location>
        <begin position="145"/>
        <end position="170"/>
    </location>
</feature>
<dbReference type="SUPFAM" id="SSF47384">
    <property type="entry name" value="Homodimeric domain of signal transducing histidine kinase"/>
    <property type="match status" value="1"/>
</dbReference>
<dbReference type="GO" id="GO:0005524">
    <property type="term" value="F:ATP binding"/>
    <property type="evidence" value="ECO:0007669"/>
    <property type="project" value="UniProtKB-KW"/>
</dbReference>
<keyword evidence="9" id="KW-0547">Nucleotide-binding</keyword>
<keyword evidence="4" id="KW-0808">Transferase</keyword>
<dbReference type="InterPro" id="IPR005467">
    <property type="entry name" value="His_kinase_dom"/>
</dbReference>
<feature type="transmembrane region" description="Helical" evidence="7">
    <location>
        <begin position="612"/>
        <end position="633"/>
    </location>
</feature>
<feature type="transmembrane region" description="Helical" evidence="7">
    <location>
        <begin position="456"/>
        <end position="476"/>
    </location>
</feature>
<dbReference type="InterPro" id="IPR036890">
    <property type="entry name" value="HATPase_C_sf"/>
</dbReference>
<evidence type="ECO:0000256" key="6">
    <source>
        <dbReference type="SAM" id="Coils"/>
    </source>
</evidence>
<feature type="transmembrane region" description="Helical" evidence="7">
    <location>
        <begin position="360"/>
        <end position="378"/>
    </location>
</feature>
<dbReference type="Proteomes" id="UP001576776">
    <property type="component" value="Unassembled WGS sequence"/>
</dbReference>
<evidence type="ECO:0000313" key="9">
    <source>
        <dbReference type="EMBL" id="MFB2933770.1"/>
    </source>
</evidence>
<protein>
    <recommendedName>
        <fullName evidence="2">histidine kinase</fullName>
        <ecNumber evidence="2">2.7.13.3</ecNumber>
    </recommendedName>
</protein>
<evidence type="ECO:0000256" key="4">
    <source>
        <dbReference type="ARBA" id="ARBA00022777"/>
    </source>
</evidence>
<keyword evidence="7" id="KW-0472">Membrane</keyword>
<evidence type="ECO:0000313" key="10">
    <source>
        <dbReference type="Proteomes" id="UP001576776"/>
    </source>
</evidence>
<dbReference type="PROSITE" id="PS50109">
    <property type="entry name" value="HIS_KIN"/>
    <property type="match status" value="1"/>
</dbReference>
<dbReference type="SUPFAM" id="SSF55874">
    <property type="entry name" value="ATPase domain of HSP90 chaperone/DNA topoisomerase II/histidine kinase"/>
    <property type="match status" value="1"/>
</dbReference>
<evidence type="ECO:0000256" key="3">
    <source>
        <dbReference type="ARBA" id="ARBA00022553"/>
    </source>
</evidence>
<comment type="catalytic activity">
    <reaction evidence="1">
        <text>ATP + protein L-histidine = ADP + protein N-phospho-L-histidine.</text>
        <dbReference type="EC" id="2.7.13.3"/>
    </reaction>
</comment>
<feature type="coiled-coil region" evidence="6">
    <location>
        <begin position="631"/>
        <end position="672"/>
    </location>
</feature>
<sequence>MTKTAKRIVKERRDYNAWVATETLEDYSLRYAPKSFRKWSEFLVANTAIGGISFLALEAIGGSLVINYGFANSCWAILIVGAIIFLAGLPITYYAAKYNIDIDLLTRGAGFGYIGSTITSLIYASFTFIFFALEAAIMAQALKLYFHLPLSIGYLVCSLIIIPLVFYGVTLINKLQLWTQPIWLLLMVSPYIFVLYKEPNALNNWLHFAGNSPSGAAFDPLLFGAAATVSFSLIAQLGEQVDYLRFLPTVTQENRVKWWFAVILAGPGWIILGCAKQLGGAFLATLAIKNGVDFSIAKEPIQMYLAGFANIFSDPATVLFVATLFVIISQIKINVTNAYAGSLAWSNFFSRLTHSHPGRVVWLIFNVAIALLLMELGVFETLEIILGLYSNIAIAWVGAVVADLIINKPLGLSPSYIEFKRAYLYNFNPVGFGAMAIASGLAIVAFIGAFGNYAQAYSPFIALGVAFVLSPIIAFITKGKYYIARENLHCQTSDINSLITCCICEQEYELADTAFCPVYDGPICSLCCSLDAHCHDSCKTSDSTIKNLTNSIYQRILNGKLSPQSGLRLIKFGGIFSLNAGLIAAILGLVYYQGVLHSPEVPATIHYLILKIFLVLYAALLVVTGIATWWLVLSEESRELAEEELDKQNQLLQQEIAERQQVEAALQKLTHELEIRVEQRTAELSQALTSLQQAQTQLVQNEKMSSLGQLVAGIAHEINNPINFIHGNLEHASEYVTGLLELVETYETEIPNVSANIQELSEEIELEFIQEDLPKLLSSMRVGTERIRAIVLSLRSFSRIDEADVKAVDLHEGIDSTLMILGHRLKAKSERPAIQVIKEYGNLPLIECYAGQLNQVFMNILVNAIDAIEEQNIQRSFADIRANPNQITIRTSVLETEDFVEILIQDNGPGMSAEVQEKLFDYQFTTKPIGKGTGLGLSICRQIVAGKHGGRLTCKSELGKGTEFTIAIPIHQSAKILAAVNQSNS</sequence>
<dbReference type="CDD" id="cd00082">
    <property type="entry name" value="HisKA"/>
    <property type="match status" value="1"/>
</dbReference>
<keyword evidence="10" id="KW-1185">Reference proteome</keyword>
<feature type="domain" description="Histidine kinase" evidence="8">
    <location>
        <begin position="713"/>
        <end position="972"/>
    </location>
</feature>
<keyword evidence="7" id="KW-0812">Transmembrane</keyword>
<keyword evidence="3" id="KW-0597">Phosphoprotein</keyword>
<keyword evidence="6" id="KW-0175">Coiled coil</keyword>
<dbReference type="Gene3D" id="1.10.4160.10">
    <property type="entry name" value="Hydantoin permease"/>
    <property type="match status" value="1"/>
</dbReference>
<feature type="transmembrane region" description="Helical" evidence="7">
    <location>
        <begin position="304"/>
        <end position="328"/>
    </location>
</feature>
<dbReference type="Gene3D" id="1.10.287.130">
    <property type="match status" value="1"/>
</dbReference>
<dbReference type="EC" id="2.7.13.3" evidence="2"/>
<reference evidence="9 10" key="1">
    <citation type="submission" date="2024-09" db="EMBL/GenBank/DDBJ databases">
        <title>Floridaenema gen nov. (Aerosakkonemataceae, Aerosakkonematales ord. nov., Cyanobacteria) from benthic tropical and subtropical fresh waters, with the description of four new species.</title>
        <authorList>
            <person name="Moretto J.A."/>
            <person name="Berthold D.E."/>
            <person name="Lefler F.W."/>
            <person name="Huang I.-S."/>
            <person name="Laughinghouse H. IV."/>
        </authorList>
    </citation>
    <scope>NUCLEOTIDE SEQUENCE [LARGE SCALE GENOMIC DNA]</scope>
    <source>
        <strain evidence="9 10">BLCC-F154</strain>
    </source>
</reference>
<feature type="transmembrane region" description="Helical" evidence="7">
    <location>
        <begin position="43"/>
        <end position="69"/>
    </location>
</feature>
<keyword evidence="7" id="KW-1133">Transmembrane helix</keyword>
<feature type="transmembrane region" description="Helical" evidence="7">
    <location>
        <begin position="75"/>
        <end position="96"/>
    </location>
</feature>
<keyword evidence="4" id="KW-0418">Kinase</keyword>
<comment type="caution">
    <text evidence="9">The sequence shown here is derived from an EMBL/GenBank/DDBJ whole genome shotgun (WGS) entry which is preliminary data.</text>
</comment>
<evidence type="ECO:0000256" key="7">
    <source>
        <dbReference type="SAM" id="Phobius"/>
    </source>
</evidence>